<accession>W9Y2S7</accession>
<dbReference type="AlphaFoldDB" id="W9Y2S7"/>
<dbReference type="STRING" id="1182542.W9Y2S7"/>
<dbReference type="OrthoDB" id="4142615at2759"/>
<name>W9Y2S7_9EURO</name>
<dbReference type="GeneID" id="19167887"/>
<keyword evidence="2" id="KW-1185">Reference proteome</keyword>
<dbReference type="Proteomes" id="UP000019478">
    <property type="component" value="Unassembled WGS sequence"/>
</dbReference>
<evidence type="ECO:0008006" key="3">
    <source>
        <dbReference type="Google" id="ProtNLM"/>
    </source>
</evidence>
<dbReference type="EMBL" id="AMGY01000003">
    <property type="protein sequence ID" value="EXJ86808.1"/>
    <property type="molecule type" value="Genomic_DNA"/>
</dbReference>
<comment type="caution">
    <text evidence="1">The sequence shown here is derived from an EMBL/GenBank/DDBJ whole genome shotgun (WGS) entry which is preliminary data.</text>
</comment>
<evidence type="ECO:0000313" key="2">
    <source>
        <dbReference type="Proteomes" id="UP000019478"/>
    </source>
</evidence>
<dbReference type="eggNOG" id="ENOG502T4X7">
    <property type="taxonomic scope" value="Eukaryota"/>
</dbReference>
<proteinExistence type="predicted"/>
<dbReference type="RefSeq" id="XP_007732087.1">
    <property type="nucleotide sequence ID" value="XM_007733897.1"/>
</dbReference>
<gene>
    <name evidence="1" type="ORF">A1O3_03762</name>
</gene>
<protein>
    <recommendedName>
        <fullName evidence="3">C3H1-type domain-containing protein</fullName>
    </recommendedName>
</protein>
<reference evidence="1 2" key="1">
    <citation type="submission" date="2013-03" db="EMBL/GenBank/DDBJ databases">
        <title>The Genome Sequence of Capronia epimyces CBS 606.96.</title>
        <authorList>
            <consortium name="The Broad Institute Genomics Platform"/>
            <person name="Cuomo C."/>
            <person name="de Hoog S."/>
            <person name="Gorbushina A."/>
            <person name="Walker B."/>
            <person name="Young S.K."/>
            <person name="Zeng Q."/>
            <person name="Gargeya S."/>
            <person name="Fitzgerald M."/>
            <person name="Haas B."/>
            <person name="Abouelleil A."/>
            <person name="Allen A.W."/>
            <person name="Alvarado L."/>
            <person name="Arachchi H.M."/>
            <person name="Berlin A.M."/>
            <person name="Chapman S.B."/>
            <person name="Gainer-Dewar J."/>
            <person name="Goldberg J."/>
            <person name="Griggs A."/>
            <person name="Gujja S."/>
            <person name="Hansen M."/>
            <person name="Howarth C."/>
            <person name="Imamovic A."/>
            <person name="Ireland A."/>
            <person name="Larimer J."/>
            <person name="McCowan C."/>
            <person name="Murphy C."/>
            <person name="Pearson M."/>
            <person name="Poon T.W."/>
            <person name="Priest M."/>
            <person name="Roberts A."/>
            <person name="Saif S."/>
            <person name="Shea T."/>
            <person name="Sisk P."/>
            <person name="Sykes S."/>
            <person name="Wortman J."/>
            <person name="Nusbaum C."/>
            <person name="Birren B."/>
        </authorList>
    </citation>
    <scope>NUCLEOTIDE SEQUENCE [LARGE SCALE GENOMIC DNA]</scope>
    <source>
        <strain evidence="1 2">CBS 606.96</strain>
    </source>
</reference>
<organism evidence="1 2">
    <name type="scientific">Capronia epimyces CBS 606.96</name>
    <dbReference type="NCBI Taxonomy" id="1182542"/>
    <lineage>
        <taxon>Eukaryota</taxon>
        <taxon>Fungi</taxon>
        <taxon>Dikarya</taxon>
        <taxon>Ascomycota</taxon>
        <taxon>Pezizomycotina</taxon>
        <taxon>Eurotiomycetes</taxon>
        <taxon>Chaetothyriomycetidae</taxon>
        <taxon>Chaetothyriales</taxon>
        <taxon>Herpotrichiellaceae</taxon>
        <taxon>Capronia</taxon>
    </lineage>
</organism>
<sequence>MAFNAIDKHYTCRYFAYGPACPNHDAFGRNICPYAHWDTGQMASHFWQPGTCLKWKSLGYCEHGTACWYEHRITGVSALYQGTIELAGFELEVADAASTAGFNTFKHEALFNLIWAVKKMIFRVGGGQVNTVSMPQHPFYPDRYRPSGIGDNTNTKRKRKAMAQKQILDSSVKPEMHTIPPLMRKRNLKSRMEDNLIDLSSSDDEIMMNTGNTSISGPKRQKISVSDLGQLTASPTTVKVNSHHSGTTPATMAARATKARDSAGIKRSNAKVVRDLPTQPTPVISTTTAAATIIKQLLLVKVKLEDSRRDMNTCQASMKALFDVHHERFDDDATMKALRNLSHSMNKVFDGGKEGAAEVDKVVAWLKGNKATTL</sequence>
<evidence type="ECO:0000313" key="1">
    <source>
        <dbReference type="EMBL" id="EXJ86808.1"/>
    </source>
</evidence>
<dbReference type="HOGENOM" id="CLU_801671_0_0_1"/>